<comment type="caution">
    <text evidence="2">The sequence shown here is derived from an EMBL/GenBank/DDBJ whole genome shotgun (WGS) entry which is preliminary data.</text>
</comment>
<keyword evidence="1" id="KW-0732">Signal</keyword>
<reference evidence="2 3" key="1">
    <citation type="submission" date="2019-08" db="EMBL/GenBank/DDBJ databases">
        <title>In-depth cultivation of the pig gut microbiome towards novel bacterial diversity and tailored functional studies.</title>
        <authorList>
            <person name="Wylensek D."/>
            <person name="Hitch T.C.A."/>
            <person name="Clavel T."/>
        </authorList>
    </citation>
    <scope>NUCLEOTIDE SEQUENCE [LARGE SCALE GENOMIC DNA]</scope>
    <source>
        <strain evidence="2 3">WB01_CNA04</strain>
    </source>
</reference>
<accession>A0A6N7WTN0</accession>
<evidence type="ECO:0000256" key="1">
    <source>
        <dbReference type="SAM" id="SignalP"/>
    </source>
</evidence>
<dbReference type="Pfam" id="PF16945">
    <property type="entry name" value="Phage_r1t_holin"/>
    <property type="match status" value="1"/>
</dbReference>
<evidence type="ECO:0008006" key="4">
    <source>
        <dbReference type="Google" id="ProtNLM"/>
    </source>
</evidence>
<dbReference type="EMBL" id="VUND01000001">
    <property type="protein sequence ID" value="MST60050.1"/>
    <property type="molecule type" value="Genomic_DNA"/>
</dbReference>
<gene>
    <name evidence="2" type="ORF">FYJ69_03840</name>
</gene>
<evidence type="ECO:0000313" key="3">
    <source>
        <dbReference type="Proteomes" id="UP000434342"/>
    </source>
</evidence>
<dbReference type="AlphaFoldDB" id="A0A6N7WTN0"/>
<feature type="chain" id="PRO_5026796397" description="Holin" evidence="1">
    <location>
        <begin position="23"/>
        <end position="76"/>
    </location>
</feature>
<dbReference type="Proteomes" id="UP000434342">
    <property type="component" value="Unassembled WGS sequence"/>
</dbReference>
<dbReference type="InterPro" id="IPR020109">
    <property type="entry name" value="Holin_r1t"/>
</dbReference>
<evidence type="ECO:0000313" key="2">
    <source>
        <dbReference type="EMBL" id="MST60050.1"/>
    </source>
</evidence>
<organism evidence="2 3">
    <name type="scientific">Parafannyhessea umbonata</name>
    <dbReference type="NCBI Taxonomy" id="604330"/>
    <lineage>
        <taxon>Bacteria</taxon>
        <taxon>Bacillati</taxon>
        <taxon>Actinomycetota</taxon>
        <taxon>Coriobacteriia</taxon>
        <taxon>Coriobacteriales</taxon>
        <taxon>Atopobiaceae</taxon>
        <taxon>Parafannyhessea</taxon>
    </lineage>
</organism>
<sequence>MKAWAKAAVVRAVKTAAQSAIAAIGATTTMGGVDWAVVGSTALLAAILSALTSVAGIPEVADGASVAAIRAAGDGE</sequence>
<proteinExistence type="predicted"/>
<feature type="signal peptide" evidence="1">
    <location>
        <begin position="1"/>
        <end position="22"/>
    </location>
</feature>
<protein>
    <recommendedName>
        <fullName evidence="4">Holin</fullName>
    </recommendedName>
</protein>
<name>A0A6N7WTN0_9ACTN</name>